<evidence type="ECO:0000256" key="4">
    <source>
        <dbReference type="ARBA" id="ARBA00023239"/>
    </source>
</evidence>
<gene>
    <name evidence="12" type="ORF">H9638_10035</name>
</gene>
<dbReference type="EMBL" id="JACSQC010000004">
    <property type="protein sequence ID" value="MBD8044146.1"/>
    <property type="molecule type" value="Genomic_DNA"/>
</dbReference>
<dbReference type="RefSeq" id="WP_191747040.1">
    <property type="nucleotide sequence ID" value="NZ_JACSQC010000004.1"/>
</dbReference>
<evidence type="ECO:0000256" key="7">
    <source>
        <dbReference type="ARBA" id="ARBA00040167"/>
    </source>
</evidence>
<accession>A0ABR8YIU7</accession>
<name>A0ABR8YIU7_9MICC</name>
<dbReference type="InterPro" id="IPR003754">
    <property type="entry name" value="4pyrrol_synth_uPrphyn_synth"/>
</dbReference>
<keyword evidence="13" id="KW-1185">Reference proteome</keyword>
<evidence type="ECO:0000313" key="13">
    <source>
        <dbReference type="Proteomes" id="UP000652763"/>
    </source>
</evidence>
<dbReference type="PANTHER" id="PTHR38042">
    <property type="entry name" value="UROPORPHYRINOGEN-III SYNTHASE, CHLOROPLASTIC"/>
    <property type="match status" value="1"/>
</dbReference>
<keyword evidence="4 9" id="KW-0456">Lyase</keyword>
<evidence type="ECO:0000256" key="5">
    <source>
        <dbReference type="ARBA" id="ARBA00023244"/>
    </source>
</evidence>
<evidence type="ECO:0000313" key="12">
    <source>
        <dbReference type="EMBL" id="MBD8044146.1"/>
    </source>
</evidence>
<feature type="region of interest" description="Disordered" evidence="10">
    <location>
        <begin position="197"/>
        <end position="216"/>
    </location>
</feature>
<organism evidence="12 13">
    <name type="scientific">Arthrobacter pullicola</name>
    <dbReference type="NCBI Taxonomy" id="2762224"/>
    <lineage>
        <taxon>Bacteria</taxon>
        <taxon>Bacillati</taxon>
        <taxon>Actinomycetota</taxon>
        <taxon>Actinomycetes</taxon>
        <taxon>Micrococcales</taxon>
        <taxon>Micrococcaceae</taxon>
        <taxon>Arthrobacter</taxon>
    </lineage>
</organism>
<dbReference type="Gene3D" id="3.40.50.10090">
    <property type="match status" value="2"/>
</dbReference>
<feature type="domain" description="Tetrapyrrole biosynthesis uroporphyrinogen III synthase" evidence="11">
    <location>
        <begin position="34"/>
        <end position="292"/>
    </location>
</feature>
<protein>
    <recommendedName>
        <fullName evidence="7 9">Uroporphyrinogen-III synthase</fullName>
        <ecNumber evidence="3 9">4.2.1.75</ecNumber>
    </recommendedName>
</protein>
<dbReference type="InterPro" id="IPR039793">
    <property type="entry name" value="UROS/Hem4"/>
</dbReference>
<proteinExistence type="inferred from homology"/>
<dbReference type="EC" id="4.2.1.75" evidence="3 9"/>
<comment type="pathway">
    <text evidence="1 9">Porphyrin-containing compound metabolism; protoporphyrin-IX biosynthesis; coproporphyrinogen-III from 5-aminolevulinate: step 3/4.</text>
</comment>
<feature type="compositionally biased region" description="Polar residues" evidence="10">
    <location>
        <begin position="204"/>
        <end position="216"/>
    </location>
</feature>
<evidence type="ECO:0000256" key="6">
    <source>
        <dbReference type="ARBA" id="ARBA00037589"/>
    </source>
</evidence>
<dbReference type="CDD" id="cd06578">
    <property type="entry name" value="HemD"/>
    <property type="match status" value="1"/>
</dbReference>
<evidence type="ECO:0000256" key="2">
    <source>
        <dbReference type="ARBA" id="ARBA00008133"/>
    </source>
</evidence>
<evidence type="ECO:0000256" key="1">
    <source>
        <dbReference type="ARBA" id="ARBA00004772"/>
    </source>
</evidence>
<dbReference type="SUPFAM" id="SSF69618">
    <property type="entry name" value="HemD-like"/>
    <property type="match status" value="1"/>
</dbReference>
<comment type="caution">
    <text evidence="12">The sequence shown here is derived from an EMBL/GenBank/DDBJ whole genome shotgun (WGS) entry which is preliminary data.</text>
</comment>
<evidence type="ECO:0000259" key="11">
    <source>
        <dbReference type="Pfam" id="PF02602"/>
    </source>
</evidence>
<keyword evidence="5 9" id="KW-0627">Porphyrin biosynthesis</keyword>
<sequence length="317" mass="32685">MTTDRARPAPNPAGGTLSGADVVLLRTPDRAGPMAAELRARGARVRLLPLIDFQLPADTSPVSAGLQELGEGAFDWIILTSATTVRALHRFAADSGRTLAQLTSGTRVAAVGAATRQALAGKGIDADLVPEADQSARGLAAAWPAPGTGRNRLLLPQADIADPFLRTTLADAGWEVSAVTAYQTVDYPAPEELRLEPGAAVSGPGSSPAQAAHTQLSPEQYRSFAVACRSGDAPAPHAVVATSPSTARRFVRDTLVPDAAVLVAIGDPTARQLLELGHPPEATATEPTPAGIADAVEAALDAHRISHSPRPEGKTSK</sequence>
<evidence type="ECO:0000256" key="9">
    <source>
        <dbReference type="RuleBase" id="RU366031"/>
    </source>
</evidence>
<comment type="catalytic activity">
    <reaction evidence="8 9">
        <text>hydroxymethylbilane = uroporphyrinogen III + H2O</text>
        <dbReference type="Rhea" id="RHEA:18965"/>
        <dbReference type="ChEBI" id="CHEBI:15377"/>
        <dbReference type="ChEBI" id="CHEBI:57308"/>
        <dbReference type="ChEBI" id="CHEBI:57845"/>
        <dbReference type="EC" id="4.2.1.75"/>
    </reaction>
</comment>
<reference evidence="12 13" key="1">
    <citation type="submission" date="2020-08" db="EMBL/GenBank/DDBJ databases">
        <title>A Genomic Blueprint of the Chicken Gut Microbiome.</title>
        <authorList>
            <person name="Gilroy R."/>
            <person name="Ravi A."/>
            <person name="Getino M."/>
            <person name="Pursley I."/>
            <person name="Horton D.L."/>
            <person name="Alikhan N.-F."/>
            <person name="Baker D."/>
            <person name="Gharbi K."/>
            <person name="Hall N."/>
            <person name="Watson M."/>
            <person name="Adriaenssens E.M."/>
            <person name="Foster-Nyarko E."/>
            <person name="Jarju S."/>
            <person name="Secka A."/>
            <person name="Antonio M."/>
            <person name="Oren A."/>
            <person name="Chaudhuri R."/>
            <person name="La Ragione R.M."/>
            <person name="Hildebrand F."/>
            <person name="Pallen M.J."/>
        </authorList>
    </citation>
    <scope>NUCLEOTIDE SEQUENCE [LARGE SCALE GENOMIC DNA]</scope>
    <source>
        <strain evidence="12 13">Sa2BUA2</strain>
    </source>
</reference>
<comment type="function">
    <text evidence="6 9">Catalyzes cyclization of the linear tetrapyrrole, hydroxymethylbilane, to the macrocyclic uroporphyrinogen III.</text>
</comment>
<dbReference type="Pfam" id="PF02602">
    <property type="entry name" value="HEM4"/>
    <property type="match status" value="1"/>
</dbReference>
<dbReference type="InterPro" id="IPR036108">
    <property type="entry name" value="4pyrrol_syn_uPrphyn_synt_sf"/>
</dbReference>
<evidence type="ECO:0000256" key="8">
    <source>
        <dbReference type="ARBA" id="ARBA00048617"/>
    </source>
</evidence>
<evidence type="ECO:0000256" key="3">
    <source>
        <dbReference type="ARBA" id="ARBA00013109"/>
    </source>
</evidence>
<comment type="similarity">
    <text evidence="2 9">Belongs to the uroporphyrinogen-III synthase family.</text>
</comment>
<dbReference type="PANTHER" id="PTHR38042:SF1">
    <property type="entry name" value="UROPORPHYRINOGEN-III SYNTHASE, CHLOROPLASTIC"/>
    <property type="match status" value="1"/>
</dbReference>
<evidence type="ECO:0000256" key="10">
    <source>
        <dbReference type="SAM" id="MobiDB-lite"/>
    </source>
</evidence>
<dbReference type="Proteomes" id="UP000652763">
    <property type="component" value="Unassembled WGS sequence"/>
</dbReference>